<name>K7EE12_ORNAN</name>
<dbReference type="GO" id="GO:0005737">
    <property type="term" value="C:cytoplasm"/>
    <property type="evidence" value="ECO:0007669"/>
    <property type="project" value="UniProtKB-SubCell"/>
</dbReference>
<dbReference type="Pfam" id="PF22544">
    <property type="entry name" value="HYDIN_VesB_CFA65-like_Ig"/>
    <property type="match status" value="1"/>
</dbReference>
<evidence type="ECO:0000313" key="13">
    <source>
        <dbReference type="Proteomes" id="UP000002279"/>
    </source>
</evidence>
<reference evidence="12 13" key="1">
    <citation type="journal article" date="2008" name="Nature">
        <title>Genome analysis of the platypus reveals unique signatures of evolution.</title>
        <authorList>
            <person name="Warren W.C."/>
            <person name="Hillier L.W."/>
            <person name="Marshall Graves J.A."/>
            <person name="Birney E."/>
            <person name="Ponting C.P."/>
            <person name="Grutzner F."/>
            <person name="Belov K."/>
            <person name="Miller W."/>
            <person name="Clarke L."/>
            <person name="Chinwalla A.T."/>
            <person name="Yang S.P."/>
            <person name="Heger A."/>
            <person name="Locke D.P."/>
            <person name="Miethke P."/>
            <person name="Waters P.D."/>
            <person name="Veyrunes F."/>
            <person name="Fulton L."/>
            <person name="Fulton B."/>
            <person name="Graves T."/>
            <person name="Wallis J."/>
            <person name="Puente X.S."/>
            <person name="Lopez-Otin C."/>
            <person name="Ordonez G.R."/>
            <person name="Eichler E.E."/>
            <person name="Chen L."/>
            <person name="Cheng Z."/>
            <person name="Deakin J.E."/>
            <person name="Alsop A."/>
            <person name="Thompson K."/>
            <person name="Kirby P."/>
            <person name="Papenfuss A.T."/>
            <person name="Wakefield M.J."/>
            <person name="Olender T."/>
            <person name="Lancet D."/>
            <person name="Huttley G.A."/>
            <person name="Smit A.F."/>
            <person name="Pask A."/>
            <person name="Temple-Smith P."/>
            <person name="Batzer M.A."/>
            <person name="Walker J.A."/>
            <person name="Konkel M.K."/>
            <person name="Harris R.S."/>
            <person name="Whittington C.M."/>
            <person name="Wong E.S."/>
            <person name="Gemmell N.J."/>
            <person name="Buschiazzo E."/>
            <person name="Vargas Jentzsch I.M."/>
            <person name="Merkel A."/>
            <person name="Schmitz J."/>
            <person name="Zemann A."/>
            <person name="Churakov G."/>
            <person name="Kriegs J.O."/>
            <person name="Brosius J."/>
            <person name="Murchison E.P."/>
            <person name="Sachidanandam R."/>
            <person name="Smith C."/>
            <person name="Hannon G.J."/>
            <person name="Tsend-Ayush E."/>
            <person name="McMillan D."/>
            <person name="Attenborough R."/>
            <person name="Rens W."/>
            <person name="Ferguson-Smith M."/>
            <person name="Lefevre C.M."/>
            <person name="Sharp J.A."/>
            <person name="Nicholas K.R."/>
            <person name="Ray D.A."/>
            <person name="Kube M."/>
            <person name="Reinhardt R."/>
            <person name="Pringle T.H."/>
            <person name="Taylor J."/>
            <person name="Jones R.C."/>
            <person name="Nixon B."/>
            <person name="Dacheux J.L."/>
            <person name="Niwa H."/>
            <person name="Sekita Y."/>
            <person name="Huang X."/>
            <person name="Stark A."/>
            <person name="Kheradpour P."/>
            <person name="Kellis M."/>
            <person name="Flicek P."/>
            <person name="Chen Y."/>
            <person name="Webber C."/>
            <person name="Hardison R."/>
            <person name="Nelson J."/>
            <person name="Hallsworth-Pepin K."/>
            <person name="Delehaunty K."/>
            <person name="Markovic C."/>
            <person name="Minx P."/>
            <person name="Feng Y."/>
            <person name="Kremitzki C."/>
            <person name="Mitreva M."/>
            <person name="Glasscock J."/>
            <person name="Wylie T."/>
            <person name="Wohldmann P."/>
            <person name="Thiru P."/>
            <person name="Nhan M.N."/>
            <person name="Pohl C.S."/>
            <person name="Smith S.M."/>
            <person name="Hou S."/>
            <person name="Nefedov M."/>
            <person name="de Jong P.J."/>
            <person name="Renfree M.B."/>
            <person name="Mardis E.R."/>
            <person name="Wilson R.K."/>
        </authorList>
    </citation>
    <scope>NUCLEOTIDE SEQUENCE [LARGE SCALE GENOMIC DNA]</scope>
    <source>
        <strain evidence="12 13">Glennie</strain>
    </source>
</reference>
<dbReference type="Ensembl" id="ENSOANT00000041017.2">
    <property type="protein sequence ID" value="ENSOANP00000031769.2"/>
    <property type="gene ID" value="ENSOANG00000048215.1"/>
</dbReference>
<dbReference type="Pfam" id="PF24778">
    <property type="entry name" value="Ig-CFAP74_3rd"/>
    <property type="match status" value="1"/>
</dbReference>
<keyword evidence="4" id="KW-0969">Cilium</keyword>
<dbReference type="Pfam" id="PF24771">
    <property type="entry name" value="Ig_CFAP74_1st"/>
    <property type="match status" value="1"/>
</dbReference>
<evidence type="ECO:0000256" key="3">
    <source>
        <dbReference type="ARBA" id="ARBA00022490"/>
    </source>
</evidence>
<evidence type="ECO:0000313" key="12">
    <source>
        <dbReference type="Ensembl" id="ENSOANP00000031769.2"/>
    </source>
</evidence>
<evidence type="ECO:0000256" key="4">
    <source>
        <dbReference type="ARBA" id="ARBA00023069"/>
    </source>
</evidence>
<feature type="compositionally biased region" description="Polar residues" evidence="7">
    <location>
        <begin position="740"/>
        <end position="761"/>
    </location>
</feature>
<reference evidence="12" key="2">
    <citation type="submission" date="2025-08" db="UniProtKB">
        <authorList>
            <consortium name="Ensembl"/>
        </authorList>
    </citation>
    <scope>IDENTIFICATION</scope>
    <source>
        <strain evidence="12">Glennie</strain>
    </source>
</reference>
<dbReference type="eggNOG" id="ENOG502QPUP">
    <property type="taxonomic scope" value="Eukaryota"/>
</dbReference>
<dbReference type="CTD" id="85452"/>
<dbReference type="PANTHER" id="PTHR22538:SF0">
    <property type="entry name" value="CILIA- AND FLAGELLA-ASSOCIATED PROTEIN 74"/>
    <property type="match status" value="1"/>
</dbReference>
<dbReference type="PANTHER" id="PTHR22538">
    <property type="entry name" value="CILIA- AND FLAGELLA-ASSOCIATED PROTEIN 74"/>
    <property type="match status" value="1"/>
</dbReference>
<feature type="coiled-coil region" evidence="6">
    <location>
        <begin position="192"/>
        <end position="250"/>
    </location>
</feature>
<dbReference type="GeneID" id="103169911"/>
<dbReference type="InterPro" id="IPR056310">
    <property type="entry name" value="Ig-CFAP74_4th"/>
</dbReference>
<evidence type="ECO:0000256" key="7">
    <source>
        <dbReference type="SAM" id="MobiDB-lite"/>
    </source>
</evidence>
<dbReference type="FunCoup" id="K7EE12">
    <property type="interactions" value="140"/>
</dbReference>
<feature type="domain" description="CFAP74 third Ig-like" evidence="10">
    <location>
        <begin position="856"/>
        <end position="968"/>
    </location>
</feature>
<evidence type="ECO:0000256" key="5">
    <source>
        <dbReference type="ARBA" id="ARBA00023273"/>
    </source>
</evidence>
<keyword evidence="6" id="KW-0175">Coiled coil</keyword>
<dbReference type="InterPro" id="IPR013783">
    <property type="entry name" value="Ig-like_fold"/>
</dbReference>
<keyword evidence="5" id="KW-0966">Cell projection</keyword>
<dbReference type="RefSeq" id="XP_028920214.1">
    <property type="nucleotide sequence ID" value="XM_029064381.1"/>
</dbReference>
<proteinExistence type="predicted"/>
<feature type="coiled-coil region" evidence="6">
    <location>
        <begin position="100"/>
        <end position="134"/>
    </location>
</feature>
<reference evidence="12" key="3">
    <citation type="submission" date="2025-09" db="UniProtKB">
        <authorList>
            <consortium name="Ensembl"/>
        </authorList>
    </citation>
    <scope>IDENTIFICATION</scope>
    <source>
        <strain evidence="12">Glennie</strain>
    </source>
</reference>
<gene>
    <name evidence="12" type="primary">CFAP74</name>
</gene>
<feature type="coiled-coil region" evidence="6">
    <location>
        <begin position="315"/>
        <end position="380"/>
    </location>
</feature>
<accession>K7EE12</accession>
<dbReference type="InParanoid" id="K7EE12"/>
<keyword evidence="3" id="KW-0963">Cytoplasm</keyword>
<evidence type="ECO:0000256" key="6">
    <source>
        <dbReference type="SAM" id="Coils"/>
    </source>
</evidence>
<dbReference type="GeneTree" id="ENSGT00900000141054"/>
<dbReference type="Bgee" id="ENSOANG00000048215">
    <property type="expression patterns" value="Expressed in testis and 2 other cell types or tissues"/>
</dbReference>
<dbReference type="InterPro" id="IPR053879">
    <property type="entry name" value="HYDIN_VesB_CFA65-like_Ig"/>
</dbReference>
<organism evidence="12 13">
    <name type="scientific">Ornithorhynchus anatinus</name>
    <name type="common">Duckbill platypus</name>
    <dbReference type="NCBI Taxonomy" id="9258"/>
    <lineage>
        <taxon>Eukaryota</taxon>
        <taxon>Metazoa</taxon>
        <taxon>Chordata</taxon>
        <taxon>Craniata</taxon>
        <taxon>Vertebrata</taxon>
        <taxon>Euteleostomi</taxon>
        <taxon>Mammalia</taxon>
        <taxon>Monotremata</taxon>
        <taxon>Ornithorhynchidae</taxon>
        <taxon>Ornithorhynchus</taxon>
    </lineage>
</organism>
<feature type="region of interest" description="Disordered" evidence="7">
    <location>
        <begin position="1"/>
        <end position="62"/>
    </location>
</feature>
<evidence type="ECO:0000259" key="9">
    <source>
        <dbReference type="Pfam" id="PF24770"/>
    </source>
</evidence>
<dbReference type="Pfam" id="PF24770">
    <property type="entry name" value="Ig-CFAP74_2"/>
    <property type="match status" value="1"/>
</dbReference>
<evidence type="ECO:0000259" key="10">
    <source>
        <dbReference type="Pfam" id="PF24778"/>
    </source>
</evidence>
<evidence type="ECO:0000256" key="2">
    <source>
        <dbReference type="ARBA" id="ARBA00004496"/>
    </source>
</evidence>
<dbReference type="Pfam" id="PF24798">
    <property type="entry name" value="Ig-CFAP74_4th"/>
    <property type="match status" value="1"/>
</dbReference>
<comment type="subcellular location">
    <subcellularLocation>
        <location evidence="1">Cell projection</location>
        <location evidence="1">Cilium</location>
    </subcellularLocation>
    <subcellularLocation>
        <location evidence="2">Cytoplasm</location>
    </subcellularLocation>
</comment>
<dbReference type="HOGENOM" id="CLU_612441_0_0_1"/>
<evidence type="ECO:0000259" key="11">
    <source>
        <dbReference type="Pfam" id="PF24798"/>
    </source>
</evidence>
<evidence type="ECO:0000259" key="8">
    <source>
        <dbReference type="Pfam" id="PF22544"/>
    </source>
</evidence>
<dbReference type="OrthoDB" id="545169at2759"/>
<evidence type="ECO:0000256" key="1">
    <source>
        <dbReference type="ARBA" id="ARBA00004138"/>
    </source>
</evidence>
<dbReference type="InterPro" id="IPR056307">
    <property type="entry name" value="Ig-CFAP74_3rd"/>
</dbReference>
<dbReference type="KEGG" id="oaa:103169911"/>
<dbReference type="GO" id="GO:0005929">
    <property type="term" value="C:cilium"/>
    <property type="evidence" value="ECO:0007669"/>
    <property type="project" value="UniProtKB-SubCell"/>
</dbReference>
<dbReference type="Proteomes" id="UP000002279">
    <property type="component" value="Chromosome 5"/>
</dbReference>
<dbReference type="OMA" id="ENTMWHI"/>
<dbReference type="Gene3D" id="2.60.40.10">
    <property type="entry name" value="Immunoglobulins"/>
    <property type="match status" value="4"/>
</dbReference>
<feature type="region of interest" description="Disordered" evidence="7">
    <location>
        <begin position="731"/>
        <end position="775"/>
    </location>
</feature>
<keyword evidence="13" id="KW-1185">Reference proteome</keyword>
<dbReference type="STRING" id="9258.ENSOANP00000031769"/>
<feature type="domain" description="CFAP74 second Ig-like" evidence="9">
    <location>
        <begin position="653"/>
        <end position="854"/>
    </location>
</feature>
<feature type="compositionally biased region" description="Basic and acidic residues" evidence="7">
    <location>
        <begin position="31"/>
        <end position="40"/>
    </location>
</feature>
<protein>
    <submittedName>
        <fullName evidence="12">Cilia and flagella associated protein 74</fullName>
    </submittedName>
</protein>
<dbReference type="InterPro" id="IPR056306">
    <property type="entry name" value="Ig-CFAP74_2nd"/>
</dbReference>
<sequence length="1703" mass="190175">MDVPESLILQDEEQVAPSPDLAENLMTGPTWHEEEGRTDGREEELEEETASGGASPKKVAEDTGFPFHRESHKENAQANKPTKKMSLKDRVCTLHLRRNLSQLDKMHEEKELLIQKTREELNTCRKRIVMLIQQQETVEAEIQAEKEANNTAAVFRLQATLRRLGTELRNEKDLELETARLLKEHEYNMWHVAIEEGRFASLRQALEKEEEELERQRIEQVAERLRKEKAAFSKAKRKEQIRKKKEAEAQLDYELQHRKIVQDAQLNHKKAVQFLRATLTRIRKKEKKEELKSREHMKKRMEAVLTLKRNLTANREILRSLQAREKAKVQEAKQQEQNLKEAILAQGGDVTKHLFHHKRLVELEKQKQAFEEEQKTRKCEIVARLLQEEAQGEKLKAKQLGFSARKVPEKIKIHSSVRAKTLGFLEILPNEPTATAAPALQPTKDLHFPSVPPCKNWPGLEGAVSFESVQAEDVHVDTDTEEETLAEPEILGLWAEEYKPYKVPKDEVDRKPVGGTQMDKDILAHTLEKLRAGIIRKQVVSGHEFKGCPFYSKPDLIHFKDFDVGKTYKKKMTLINASFSVNYCKLVGVGEHLKDFIDIHLDPPGSMSAGMSCKVVVTFKPMINKDLEGDINFLAQTGAFSIPLKCTTKKCVLALDKELIDFGTHVVGETISRTITLMNQGALGTRFRLLTSPGVSGSHLTAAKSSTGTTESSYFFEDEKFEKAEKNFSNVEGRQVEPNPHSSPEVIQNLPPTENQGTKGQEPSPGGEPVRQGEATASEEIAPTLVELPPEEEPPEIRLGEVTEGTIGSFGSIKLPVVFTPMLPGSVTANFMVAFDNPDCPSLHFRANGVSIDVPVWAPNPSINLKICMYDRLYQDSIIIQSRAKAALRLKFEVCKELRNHMELLPQSGYIQAQASYTVQLKFLPRHSLPEDAGKYFDKDTRVLEAPVTISVADQIKPVNFIVQAIVTSSDLELHPALVDFGYCTIYEAVRARISLVNKAILPQEFGFVGIPEVVEIQPNDGFGTLLPLETLHLDVIFNANKAKEYSFDLVCKTEINRQFKLPCRAIGVHPPLELSHSLVKFPATALNDVSSVILYVVNSHLSMNHLTHCVPRIGNGEPVPVGPTSFEFLPPEGAPITIVPSVGTVWPGKKCLIRVSFRPVLSDLLIRKEAVAILIQENEMKQASVHPSEGSFPTSPFPVRSQFAKDLTMPVKKEMRKQSTNQIIKQSTREKLIKAPVTVSFEPPKPEDIKPSSDAYTSAQASLTRHFCGKLEKYTIPCIVATGDIKEKEAKPLNYSPYNTLYLELHCPAVAPPMVVTSDNGKRIFDFGEVAIGHKGIKRITVQNICQEQLTIEFSILNPNGPFIFLNPTRALRPGETRVFVISFSPRESTQFFETLDITSQKGTLTLSILGTGVAPTITCSIEGNVLNMGYVMARETSISTFKLQNSSSLPIKYSMKLESLSIMRNKDPEQLPIFITSQTQRTSTVGTQNHSGLSVFSVIPVEGVIESGKSQEFTVTFSPDHESLYYSDELQVVLFDREVACVLNLKGAAREHMMFVEGGDPLDVPVESLAGIPASGEESLEEVGECPRPILLSLDYIQSGASEAPATRELQVGCIRTSQPASKKTVEFSLDSLPLLQQSGFTIDPTKGTVDRGQTRSITVTWLPPAGFDPHHPLTVKALLTLRGDVKETYRILFVGRVVSE</sequence>
<feature type="domain" description="HYDIN/VesB/CFA65-like Ig-like" evidence="8">
    <location>
        <begin position="1324"/>
        <end position="1403"/>
    </location>
</feature>
<feature type="domain" description="CFAP74 fourth Ig-like" evidence="11">
    <location>
        <begin position="975"/>
        <end position="1068"/>
    </location>
</feature>